<dbReference type="Proteomes" id="UP001157733">
    <property type="component" value="Chromosome"/>
</dbReference>
<feature type="domain" description="FecR N-terminal" evidence="2">
    <location>
        <begin position="17"/>
        <end position="59"/>
    </location>
</feature>
<dbReference type="InterPro" id="IPR012373">
    <property type="entry name" value="Ferrdict_sens_TM"/>
</dbReference>
<dbReference type="PIRSF" id="PIRSF018266">
    <property type="entry name" value="FecR"/>
    <property type="match status" value="1"/>
</dbReference>
<dbReference type="PANTHER" id="PTHR30273">
    <property type="entry name" value="PERIPLASMIC SIGNAL SENSOR AND SIGMA FACTOR ACTIVATOR FECR-RELATED"/>
    <property type="match status" value="1"/>
</dbReference>
<proteinExistence type="predicted"/>
<evidence type="ECO:0000313" key="4">
    <source>
        <dbReference type="EMBL" id="CAI2717106.1"/>
    </source>
</evidence>
<dbReference type="PANTHER" id="PTHR30273:SF2">
    <property type="entry name" value="PROTEIN FECR"/>
    <property type="match status" value="1"/>
</dbReference>
<protein>
    <submittedName>
        <fullName evidence="4">Iron dicitrate transport regulator FecR</fullName>
    </submittedName>
</protein>
<dbReference type="InterPro" id="IPR006860">
    <property type="entry name" value="FecR"/>
</dbReference>
<dbReference type="InterPro" id="IPR032508">
    <property type="entry name" value="FecR_C"/>
</dbReference>
<dbReference type="EMBL" id="OX336137">
    <property type="protein sequence ID" value="CAI2717106.1"/>
    <property type="molecule type" value="Genomic_DNA"/>
</dbReference>
<reference evidence="4 5" key="1">
    <citation type="submission" date="2022-09" db="EMBL/GenBank/DDBJ databases">
        <authorList>
            <person name="Kop L."/>
        </authorList>
    </citation>
    <scope>NUCLEOTIDE SEQUENCE [LARGE SCALE GENOMIC DNA]</scope>
    <source>
        <strain evidence="4 5">347</strain>
    </source>
</reference>
<evidence type="ECO:0000313" key="5">
    <source>
        <dbReference type="Proteomes" id="UP001157733"/>
    </source>
</evidence>
<sequence>MIPHDEPGNSVDEQLAQQAATWFARIHSDRVTAADRTAFRRWLVRHPQNRKAYSEIESLWAGLGEVADPRPAKKTASPPQALPRPAGKRFIPQLALDGAVRWGALAACLLLAFWVTWGGTDALVWMQADHRTAPGEARQVMLPDGSRVHLNTDTALVLDFDAGHRRVRLLGGEAFFDVAHDPARPFEVAAGDGITRVTGTRFNVLDRGRNVTVTVVSGSVEVLKNETSAAHVPAQRSKVRLSPGQAAEYQPRQAEIATRTADEQEAISWRQGKLIFTDRPLREVIAELERYRSGSILLMDEAIAKTRFTGVIDLARIDPALDALEQTLPARVIHMSDYLVMILAVG</sequence>
<dbReference type="Gene3D" id="2.60.120.1440">
    <property type="match status" value="1"/>
</dbReference>
<feature type="domain" description="Protein FecR C-terminal" evidence="3">
    <location>
        <begin position="273"/>
        <end position="331"/>
    </location>
</feature>
<evidence type="ECO:0000259" key="2">
    <source>
        <dbReference type="Pfam" id="PF16220"/>
    </source>
</evidence>
<dbReference type="Gene3D" id="3.55.50.30">
    <property type="match status" value="1"/>
</dbReference>
<name>A0ABM9HAF8_9BACT</name>
<organism evidence="4 5">
    <name type="scientific">Nitrospina watsonii</name>
    <dbReference type="NCBI Taxonomy" id="1323948"/>
    <lineage>
        <taxon>Bacteria</taxon>
        <taxon>Pseudomonadati</taxon>
        <taxon>Nitrospinota/Tectimicrobiota group</taxon>
        <taxon>Nitrospinota</taxon>
        <taxon>Nitrospinia</taxon>
        <taxon>Nitrospinales</taxon>
        <taxon>Nitrospinaceae</taxon>
        <taxon>Nitrospina</taxon>
    </lineage>
</organism>
<dbReference type="Pfam" id="PF16220">
    <property type="entry name" value="DUF4880"/>
    <property type="match status" value="1"/>
</dbReference>
<feature type="domain" description="FecR protein" evidence="1">
    <location>
        <begin position="129"/>
        <end position="221"/>
    </location>
</feature>
<dbReference type="Pfam" id="PF04773">
    <property type="entry name" value="FecR"/>
    <property type="match status" value="1"/>
</dbReference>
<accession>A0ABM9HAF8</accession>
<evidence type="ECO:0000259" key="3">
    <source>
        <dbReference type="Pfam" id="PF16344"/>
    </source>
</evidence>
<gene>
    <name evidence="4" type="ORF">NSPWAT_0247</name>
</gene>
<dbReference type="InterPro" id="IPR032623">
    <property type="entry name" value="FecR_N"/>
</dbReference>
<keyword evidence="5" id="KW-1185">Reference proteome</keyword>
<dbReference type="Pfam" id="PF16344">
    <property type="entry name" value="FecR_C"/>
    <property type="match status" value="1"/>
</dbReference>
<evidence type="ECO:0000259" key="1">
    <source>
        <dbReference type="Pfam" id="PF04773"/>
    </source>
</evidence>